<reference evidence="9 10" key="1">
    <citation type="journal article" name="Nat. Commun.">
        <title>Undinarchaeota illuminate DPANN phylogeny and the impact of gene transfer on archaeal evolution.</title>
        <authorList>
            <person name="Dombrowski N."/>
            <person name="Williams T.A."/>
            <person name="Sun J."/>
            <person name="Woodcroft B.J."/>
            <person name="Lee J.H."/>
            <person name="Minh B.Q."/>
            <person name="Rinke C."/>
            <person name="Spang A."/>
        </authorList>
    </citation>
    <scope>NUCLEOTIDE SEQUENCE [LARGE SCALE GENOMIC DNA]</scope>
    <source>
        <strain evidence="9">MAG_bin17</strain>
    </source>
</reference>
<keyword evidence="5 6" id="KW-0472">Membrane</keyword>
<evidence type="ECO:0000313" key="10">
    <source>
        <dbReference type="Proteomes" id="UP000604391"/>
    </source>
</evidence>
<dbReference type="Pfam" id="PF16916">
    <property type="entry name" value="ZT_dimer"/>
    <property type="match status" value="1"/>
</dbReference>
<keyword evidence="10" id="KW-1185">Reference proteome</keyword>
<gene>
    <name evidence="9" type="ORF">H1011_02410</name>
</gene>
<dbReference type="InterPro" id="IPR027469">
    <property type="entry name" value="Cation_efflux_TMD_sf"/>
</dbReference>
<dbReference type="InterPro" id="IPR002524">
    <property type="entry name" value="Cation_efflux"/>
</dbReference>
<evidence type="ECO:0000259" key="8">
    <source>
        <dbReference type="Pfam" id="PF16916"/>
    </source>
</evidence>
<keyword evidence="2" id="KW-0813">Transport</keyword>
<dbReference type="Gene3D" id="3.30.70.1350">
    <property type="entry name" value="Cation efflux protein, cytoplasmic domain"/>
    <property type="match status" value="1"/>
</dbReference>
<dbReference type="Proteomes" id="UP000604391">
    <property type="component" value="Unassembled WGS sequence"/>
</dbReference>
<feature type="domain" description="Cation efflux protein cytoplasmic" evidence="8">
    <location>
        <begin position="205"/>
        <end position="281"/>
    </location>
</feature>
<keyword evidence="3 6" id="KW-0812">Transmembrane</keyword>
<feature type="domain" description="Cation efflux protein transmembrane" evidence="7">
    <location>
        <begin position="10"/>
        <end position="201"/>
    </location>
</feature>
<evidence type="ECO:0000313" key="9">
    <source>
        <dbReference type="EMBL" id="HIJ99652.1"/>
    </source>
</evidence>
<dbReference type="EMBL" id="DVAD01000014">
    <property type="protein sequence ID" value="HIJ99652.1"/>
    <property type="molecule type" value="Genomic_DNA"/>
</dbReference>
<dbReference type="AlphaFoldDB" id="A0A832UZP6"/>
<comment type="caution">
    <text evidence="9">The sequence shown here is derived from an EMBL/GenBank/DDBJ whole genome shotgun (WGS) entry which is preliminary data.</text>
</comment>
<dbReference type="PANTHER" id="PTHR43840:SF15">
    <property type="entry name" value="MITOCHONDRIAL METAL TRANSPORTER 1-RELATED"/>
    <property type="match status" value="1"/>
</dbReference>
<dbReference type="PANTHER" id="PTHR43840">
    <property type="entry name" value="MITOCHONDRIAL METAL TRANSPORTER 1-RELATED"/>
    <property type="match status" value="1"/>
</dbReference>
<comment type="subcellular location">
    <subcellularLocation>
        <location evidence="1">Membrane</location>
        <topology evidence="1">Multi-pass membrane protein</topology>
    </subcellularLocation>
</comment>
<evidence type="ECO:0000256" key="5">
    <source>
        <dbReference type="ARBA" id="ARBA00023136"/>
    </source>
</evidence>
<dbReference type="Pfam" id="PF01545">
    <property type="entry name" value="Cation_efflux"/>
    <property type="match status" value="1"/>
</dbReference>
<dbReference type="GO" id="GO:0016020">
    <property type="term" value="C:membrane"/>
    <property type="evidence" value="ECO:0007669"/>
    <property type="project" value="UniProtKB-SubCell"/>
</dbReference>
<protein>
    <submittedName>
        <fullName evidence="9">Cation transporter</fullName>
    </submittedName>
</protein>
<dbReference type="InterPro" id="IPR036837">
    <property type="entry name" value="Cation_efflux_CTD_sf"/>
</dbReference>
<dbReference type="Gene3D" id="1.20.1510.10">
    <property type="entry name" value="Cation efflux protein transmembrane domain"/>
    <property type="match status" value="1"/>
</dbReference>
<keyword evidence="4 6" id="KW-1133">Transmembrane helix</keyword>
<dbReference type="SUPFAM" id="SSF160240">
    <property type="entry name" value="Cation efflux protein cytoplasmic domain-like"/>
    <property type="match status" value="1"/>
</dbReference>
<organism evidence="9 10">
    <name type="scientific">Candidatus Undinarchaeum marinum</name>
    <dbReference type="NCBI Taxonomy" id="2756141"/>
    <lineage>
        <taxon>Archaea</taxon>
        <taxon>Candidatus Undinarchaeota</taxon>
        <taxon>Candidatus Undinarchaeia</taxon>
        <taxon>Candidatus Undinarchaeales</taxon>
        <taxon>Candidatus Undinarchaeaceae</taxon>
        <taxon>Candidatus Undinarchaeum</taxon>
    </lineage>
</organism>
<evidence type="ECO:0000256" key="1">
    <source>
        <dbReference type="ARBA" id="ARBA00004141"/>
    </source>
</evidence>
<feature type="transmembrane region" description="Helical" evidence="6">
    <location>
        <begin position="7"/>
        <end position="28"/>
    </location>
</feature>
<dbReference type="InterPro" id="IPR050291">
    <property type="entry name" value="CDF_Transporter"/>
</dbReference>
<evidence type="ECO:0000256" key="4">
    <source>
        <dbReference type="ARBA" id="ARBA00022989"/>
    </source>
</evidence>
<dbReference type="InterPro" id="IPR027470">
    <property type="entry name" value="Cation_efflux_CTD"/>
</dbReference>
<sequence>MEKSGSIATTVGVVVNTILFVLKLVVGISTGSLAVISDAINSLTDVLTAIAVAISFRISRKKADPGHMYGYRRAEPVAGLIVALFAGLAAYEIITAAVSRIINPTDVFFSWLAIGVLAMSVIVKAVMSIYHTKVSEKLSSPSIKAIAIDGRYDSISSAVALVGVIGTKYFPLADSIAAGLVAFFILWAGYRIASENMNYLMGATPDPEMVNSIRNTAKEVRGVIGIGAVRPHYVGNQVHVEIEIYVDEKDTVTLVHKIQEEVRDDIEALEGIEEAFVHIVPR</sequence>
<feature type="transmembrane region" description="Helical" evidence="6">
    <location>
        <begin position="108"/>
        <end position="130"/>
    </location>
</feature>
<feature type="transmembrane region" description="Helical" evidence="6">
    <location>
        <begin position="176"/>
        <end position="193"/>
    </location>
</feature>
<evidence type="ECO:0000259" key="7">
    <source>
        <dbReference type="Pfam" id="PF01545"/>
    </source>
</evidence>
<dbReference type="NCBIfam" id="TIGR01297">
    <property type="entry name" value="CDF"/>
    <property type="match status" value="1"/>
</dbReference>
<dbReference type="GO" id="GO:0008324">
    <property type="term" value="F:monoatomic cation transmembrane transporter activity"/>
    <property type="evidence" value="ECO:0007669"/>
    <property type="project" value="InterPro"/>
</dbReference>
<dbReference type="SUPFAM" id="SSF161111">
    <property type="entry name" value="Cation efflux protein transmembrane domain-like"/>
    <property type="match status" value="1"/>
</dbReference>
<proteinExistence type="predicted"/>
<evidence type="ECO:0000256" key="6">
    <source>
        <dbReference type="SAM" id="Phobius"/>
    </source>
</evidence>
<name>A0A832UZP6_9ARCH</name>
<evidence type="ECO:0000256" key="2">
    <source>
        <dbReference type="ARBA" id="ARBA00022448"/>
    </source>
</evidence>
<dbReference type="InterPro" id="IPR058533">
    <property type="entry name" value="Cation_efflux_TM"/>
</dbReference>
<feature type="transmembrane region" description="Helical" evidence="6">
    <location>
        <begin position="34"/>
        <end position="56"/>
    </location>
</feature>
<evidence type="ECO:0000256" key="3">
    <source>
        <dbReference type="ARBA" id="ARBA00022692"/>
    </source>
</evidence>
<accession>A0A832UZP6</accession>
<feature type="transmembrane region" description="Helical" evidence="6">
    <location>
        <begin position="77"/>
        <end position="102"/>
    </location>
</feature>